<gene>
    <name evidence="2" type="primary">LOC118268241</name>
</gene>
<evidence type="ECO:0000313" key="1">
    <source>
        <dbReference type="Proteomes" id="UP000829999"/>
    </source>
</evidence>
<dbReference type="OrthoDB" id="8023715at2759"/>
<proteinExistence type="predicted"/>
<accession>A0A9R0F6A7</accession>
<dbReference type="AlphaFoldDB" id="A0A9R0F6A7"/>
<reference evidence="2" key="1">
    <citation type="submission" date="2025-08" db="UniProtKB">
        <authorList>
            <consortium name="RefSeq"/>
        </authorList>
    </citation>
    <scope>IDENTIFICATION</scope>
    <source>
        <tissue evidence="2">Whole larval tissue</tissue>
    </source>
</reference>
<dbReference type="Proteomes" id="UP000829999">
    <property type="component" value="Chromosome 29"/>
</dbReference>
<protein>
    <submittedName>
        <fullName evidence="2">Uncharacterized protein LOC118268241 isoform X1</fullName>
    </submittedName>
</protein>
<dbReference type="RefSeq" id="XP_050562187.1">
    <property type="nucleotide sequence ID" value="XM_050706230.1"/>
</dbReference>
<evidence type="ECO:0000313" key="2">
    <source>
        <dbReference type="RefSeq" id="XP_050562187.1"/>
    </source>
</evidence>
<dbReference type="GeneID" id="118268241"/>
<name>A0A9R0F6A7_SPOFR</name>
<organism evidence="1 2">
    <name type="scientific">Spodoptera frugiperda</name>
    <name type="common">Fall armyworm</name>
    <dbReference type="NCBI Taxonomy" id="7108"/>
    <lineage>
        <taxon>Eukaryota</taxon>
        <taxon>Metazoa</taxon>
        <taxon>Ecdysozoa</taxon>
        <taxon>Arthropoda</taxon>
        <taxon>Hexapoda</taxon>
        <taxon>Insecta</taxon>
        <taxon>Pterygota</taxon>
        <taxon>Neoptera</taxon>
        <taxon>Endopterygota</taxon>
        <taxon>Lepidoptera</taxon>
        <taxon>Glossata</taxon>
        <taxon>Ditrysia</taxon>
        <taxon>Noctuoidea</taxon>
        <taxon>Noctuidae</taxon>
        <taxon>Amphipyrinae</taxon>
        <taxon>Spodoptera</taxon>
    </lineage>
</organism>
<keyword evidence="1" id="KW-1185">Reference proteome</keyword>
<sequence length="710" mass="78916">MLNINMSRFRAHPTATVSLQTFVHVYLLYLALCSLSQAVYIKRMATVNRMRVPTAFRPGVNLQRPWVHNRLVQAASNRAPYVLYRKSPQRYAVKHFAPSSTRNMFAGGPWKTTVRLPISPVTPEYEFVKAASSAPVVHTDGGTAGAIHTIPAPNLSLSEKPIVVIESSDSPVSELPRPSYEVTEKYPENEYSVAKIESPVGFSKSTSFTTPELQTLIRNGAALQLASEYSLPAISINPHQPLHHQYPLQGLQNSLPTPQDVINTGADGLFIPPHALYQNDPMFLQKLQNQLLQRFPSVEFIPYAAEAPKQALQPEASQIHTQVVHPQHPQMMQPQLVHTQIIHPQELQPQMILLKNEQLDKPLPQHSEPKTVVQRETQENTVVTFVPQPFTVANTTEKQVENTPPPQPENITLELVASETQPPTTTVKYIIETNTEEQNTTPIYYAQVGQSVGSVIANGFYSAINDVRAAAALAQVDQSPVYKPTENVTTTTIASDLKAYFVKNDEKSDNKTQGAELKPLLGVPFTKSTNSVNVEYTLVRSDDNQPKVNQEGAVYAGQIVEATITEDQDFNKEKASLISRRAPIRLFAVDTKNIASSANTLPRVAVVKAKIPPKSKLTFDDKTGEPILRIYASYVDNPKQKDAVVSKLTNLKQAKDAASRKEGVDNWKAATIKSADTTQGVDSNHVTQFGLKLRERNDYYEPFFEDYEEL</sequence>